<dbReference type="PANTHER" id="PTHR45947:SF3">
    <property type="entry name" value="SULFOQUINOVOSYL TRANSFERASE SQD2"/>
    <property type="match status" value="1"/>
</dbReference>
<dbReference type="SUPFAM" id="SSF53756">
    <property type="entry name" value="UDP-Glycosyltransferase/glycogen phosphorylase"/>
    <property type="match status" value="1"/>
</dbReference>
<dbReference type="PANTHER" id="PTHR45947">
    <property type="entry name" value="SULFOQUINOVOSYL TRANSFERASE SQD2"/>
    <property type="match status" value="1"/>
</dbReference>
<name>A0A3A3FQ80_9BURK</name>
<organism evidence="2 3">
    <name type="scientific">Noviherbaspirillum saxi</name>
    <dbReference type="NCBI Taxonomy" id="2320863"/>
    <lineage>
        <taxon>Bacteria</taxon>
        <taxon>Pseudomonadati</taxon>
        <taxon>Pseudomonadota</taxon>
        <taxon>Betaproteobacteria</taxon>
        <taxon>Burkholderiales</taxon>
        <taxon>Oxalobacteraceae</taxon>
        <taxon>Noviherbaspirillum</taxon>
    </lineage>
</organism>
<dbReference type="InterPro" id="IPR050194">
    <property type="entry name" value="Glycosyltransferase_grp1"/>
</dbReference>
<protein>
    <submittedName>
        <fullName evidence="2">Glycosyltransferase</fullName>
    </submittedName>
</protein>
<reference evidence="3" key="1">
    <citation type="submission" date="2018-09" db="EMBL/GenBank/DDBJ databases">
        <authorList>
            <person name="Zhu H."/>
        </authorList>
    </citation>
    <scope>NUCLEOTIDE SEQUENCE [LARGE SCALE GENOMIC DNA]</scope>
    <source>
        <strain evidence="3">K1R23-30</strain>
    </source>
</reference>
<dbReference type="Pfam" id="PF00534">
    <property type="entry name" value="Glycos_transf_1"/>
    <property type="match status" value="1"/>
</dbReference>
<dbReference type="GO" id="GO:0016757">
    <property type="term" value="F:glycosyltransferase activity"/>
    <property type="evidence" value="ECO:0007669"/>
    <property type="project" value="InterPro"/>
</dbReference>
<comment type="caution">
    <text evidence="2">The sequence shown here is derived from an EMBL/GenBank/DDBJ whole genome shotgun (WGS) entry which is preliminary data.</text>
</comment>
<sequence length="376" mass="41829">MIKLAVITNEPPPYRIPVFNRIARMPGITLQVIFCARREPNRHWDLPAFEFDHCFLRERITTVNGRYIHNNPDVIPALRRFAPNVIVSDGLNPTQLYAFGYALFKGIPHVPLTDGTYESESGLSKVHKLIRSVVYGRSKAYLSASMGGQRLFESYGVTAEQCFKSYLCIDNDVYQRSPEHEGDKFDLIFCGRMVSEKGPMFALDVAEELSRKLGRKASILFVGSGSEEERVKSAAQGKQSRVAAYFHGFAKQGELPALYRSARVFLFPTHADVWGVVANEACAAGLPVIVTPYAGAAGELVVNGENGFVAELDVGTWAQHATTLLSDQRRWENFSRRSLTLVREYSFDNAAIGVVDACRYALSSGESRKENRAISS</sequence>
<keyword evidence="3" id="KW-1185">Reference proteome</keyword>
<feature type="domain" description="Glycosyl transferase family 1" evidence="1">
    <location>
        <begin position="174"/>
        <end position="336"/>
    </location>
</feature>
<dbReference type="AlphaFoldDB" id="A0A3A3FQ80"/>
<dbReference type="Proteomes" id="UP000265955">
    <property type="component" value="Unassembled WGS sequence"/>
</dbReference>
<dbReference type="CDD" id="cd03801">
    <property type="entry name" value="GT4_PimA-like"/>
    <property type="match status" value="1"/>
</dbReference>
<dbReference type="RefSeq" id="WP_119768317.1">
    <property type="nucleotide sequence ID" value="NZ_QYUO01000001.1"/>
</dbReference>
<evidence type="ECO:0000313" key="2">
    <source>
        <dbReference type="EMBL" id="RJF98362.1"/>
    </source>
</evidence>
<evidence type="ECO:0000259" key="1">
    <source>
        <dbReference type="Pfam" id="PF00534"/>
    </source>
</evidence>
<keyword evidence="2" id="KW-0808">Transferase</keyword>
<dbReference type="OrthoDB" id="8779556at2"/>
<gene>
    <name evidence="2" type="ORF">D3871_07450</name>
</gene>
<evidence type="ECO:0000313" key="3">
    <source>
        <dbReference type="Proteomes" id="UP000265955"/>
    </source>
</evidence>
<proteinExistence type="predicted"/>
<accession>A0A3A3FQ80</accession>
<dbReference type="Gene3D" id="3.40.50.2000">
    <property type="entry name" value="Glycogen Phosphorylase B"/>
    <property type="match status" value="2"/>
</dbReference>
<dbReference type="InterPro" id="IPR001296">
    <property type="entry name" value="Glyco_trans_1"/>
</dbReference>
<dbReference type="EMBL" id="QYUO01000001">
    <property type="protein sequence ID" value="RJF98362.1"/>
    <property type="molecule type" value="Genomic_DNA"/>
</dbReference>